<organism evidence="4 5">
    <name type="scientific">Paramecium primaurelia</name>
    <dbReference type="NCBI Taxonomy" id="5886"/>
    <lineage>
        <taxon>Eukaryota</taxon>
        <taxon>Sar</taxon>
        <taxon>Alveolata</taxon>
        <taxon>Ciliophora</taxon>
        <taxon>Intramacronucleata</taxon>
        <taxon>Oligohymenophorea</taxon>
        <taxon>Peniculida</taxon>
        <taxon>Parameciidae</taxon>
        <taxon>Paramecium</taxon>
    </lineage>
</organism>
<evidence type="ECO:0000256" key="1">
    <source>
        <dbReference type="ARBA" id="ARBA00022741"/>
    </source>
</evidence>
<evidence type="ECO:0000256" key="3">
    <source>
        <dbReference type="SAM" id="MobiDB-lite"/>
    </source>
</evidence>
<dbReference type="PROSITE" id="PS51421">
    <property type="entry name" value="RAS"/>
    <property type="match status" value="1"/>
</dbReference>
<dbReference type="OMA" id="TNVKMAF"/>
<dbReference type="InterPro" id="IPR001806">
    <property type="entry name" value="Small_GTPase"/>
</dbReference>
<comment type="caution">
    <text evidence="4">The sequence shown here is derived from an EMBL/GenBank/DDBJ whole genome shotgun (WGS) entry which is preliminary data.</text>
</comment>
<reference evidence="4" key="1">
    <citation type="submission" date="2021-01" db="EMBL/GenBank/DDBJ databases">
        <authorList>
            <consortium name="Genoscope - CEA"/>
            <person name="William W."/>
        </authorList>
    </citation>
    <scope>NUCLEOTIDE SEQUENCE</scope>
</reference>
<keyword evidence="2" id="KW-0342">GTP-binding</keyword>
<dbReference type="EMBL" id="CAJJDM010000110">
    <property type="protein sequence ID" value="CAD8098729.1"/>
    <property type="molecule type" value="Genomic_DNA"/>
</dbReference>
<sequence length="223" mass="25064">MNQSQQSQEVYKIILVGDQGVGKSSILLRYTKDLFYRDYNVTIGLEFASKKVTIQDSSLTLQIWDTAGQEAFRSIARSFYRNSAAIIIVFKLTSRESFQSISGWAKDIQENSDEGVVISLVGNMSDLESERTVTKEEATQKAKELNALYFETSAATGSNIDDIFINSLEKVSQQLNPIRTNSEQNVRDSIQLSQKIQPQNQVKQEQNGGKKQKQNENTNKGCC</sequence>
<proteinExistence type="predicted"/>
<dbReference type="FunFam" id="3.40.50.300:FF:004966">
    <property type="entry name" value="Rab_B73 protein"/>
    <property type="match status" value="1"/>
</dbReference>
<protein>
    <submittedName>
        <fullName evidence="4">Uncharacterized protein</fullName>
    </submittedName>
</protein>
<feature type="region of interest" description="Disordered" evidence="3">
    <location>
        <begin position="193"/>
        <end position="223"/>
    </location>
</feature>
<dbReference type="SMART" id="SM00173">
    <property type="entry name" value="RAS"/>
    <property type="match status" value="1"/>
</dbReference>
<dbReference type="PANTHER" id="PTHR47977">
    <property type="entry name" value="RAS-RELATED PROTEIN RAB"/>
    <property type="match status" value="1"/>
</dbReference>
<dbReference type="SMART" id="SM00175">
    <property type="entry name" value="RAB"/>
    <property type="match status" value="1"/>
</dbReference>
<feature type="compositionally biased region" description="Low complexity" evidence="3">
    <location>
        <begin position="199"/>
        <end position="223"/>
    </location>
</feature>
<dbReference type="GO" id="GO:0003924">
    <property type="term" value="F:GTPase activity"/>
    <property type="evidence" value="ECO:0007669"/>
    <property type="project" value="InterPro"/>
</dbReference>
<evidence type="ECO:0000313" key="4">
    <source>
        <dbReference type="EMBL" id="CAD8098729.1"/>
    </source>
</evidence>
<dbReference type="InterPro" id="IPR005225">
    <property type="entry name" value="Small_GTP-bd"/>
</dbReference>
<dbReference type="SMART" id="SM00176">
    <property type="entry name" value="RAN"/>
    <property type="match status" value="1"/>
</dbReference>
<dbReference type="Proteomes" id="UP000688137">
    <property type="component" value="Unassembled WGS sequence"/>
</dbReference>
<dbReference type="Pfam" id="PF00071">
    <property type="entry name" value="Ras"/>
    <property type="match status" value="1"/>
</dbReference>
<name>A0A8S1P6N3_PARPR</name>
<dbReference type="InterPro" id="IPR050227">
    <property type="entry name" value="Rab"/>
</dbReference>
<gene>
    <name evidence="4" type="ORF">PPRIM_AZ9-3.1.T1070186</name>
</gene>
<dbReference type="GO" id="GO:0005525">
    <property type="term" value="F:GTP binding"/>
    <property type="evidence" value="ECO:0007669"/>
    <property type="project" value="UniProtKB-KW"/>
</dbReference>
<accession>A0A8S1P6N3</accession>
<dbReference type="PROSITE" id="PS51419">
    <property type="entry name" value="RAB"/>
    <property type="match status" value="1"/>
</dbReference>
<dbReference type="PROSITE" id="PS51420">
    <property type="entry name" value="RHO"/>
    <property type="match status" value="1"/>
</dbReference>
<dbReference type="CDD" id="cd00154">
    <property type="entry name" value="Rab"/>
    <property type="match status" value="1"/>
</dbReference>
<evidence type="ECO:0000313" key="5">
    <source>
        <dbReference type="Proteomes" id="UP000688137"/>
    </source>
</evidence>
<dbReference type="NCBIfam" id="TIGR00231">
    <property type="entry name" value="small_GTP"/>
    <property type="match status" value="1"/>
</dbReference>
<keyword evidence="5" id="KW-1185">Reference proteome</keyword>
<dbReference type="AlphaFoldDB" id="A0A8S1P6N3"/>
<keyword evidence="1" id="KW-0547">Nucleotide-binding</keyword>
<dbReference type="SMART" id="SM00174">
    <property type="entry name" value="RHO"/>
    <property type="match status" value="1"/>
</dbReference>
<evidence type="ECO:0000256" key="2">
    <source>
        <dbReference type="ARBA" id="ARBA00023134"/>
    </source>
</evidence>